<feature type="binding site" evidence="12">
    <location>
        <position position="151"/>
    </location>
    <ligand>
        <name>Fe cation</name>
        <dbReference type="ChEBI" id="CHEBI:24875"/>
        <label>1</label>
    </ligand>
</feature>
<evidence type="ECO:0000256" key="10">
    <source>
        <dbReference type="ARBA" id="ARBA00029668"/>
    </source>
</evidence>
<dbReference type="GO" id="GO:0019310">
    <property type="term" value="P:inositol catabolic process"/>
    <property type="evidence" value="ECO:0007669"/>
    <property type="project" value="UniProtKB-UniRule"/>
</dbReference>
<keyword evidence="6 13" id="KW-0963">Cytoplasm</keyword>
<sequence length="266" mass="30636">MLIYKKYVKIFICLLRASAPNTVTLKVSGTGIHLWITRAASGHNSQSKFTYIPPVGLIDPSELQRPEPKFADKEISMFRDYSIDDNDPIKERVRRTYRNMHLNQTVEFVRNRRDVWLKFNHFKATVREALEKLNDLIDESDPDTSLPNIIHAFQSAERARQEFPEHDWLHLTALIHDLGKVMAFYDEPQWAVVGDTFPVGCEWGQSIVYRQDSFEGNPDGENPLYNTKYGMYEPNCGVDNLLIRGATMNTCIKCLSITSLHCLKLP</sequence>
<evidence type="ECO:0000256" key="9">
    <source>
        <dbReference type="ARBA" id="ARBA00023004"/>
    </source>
</evidence>
<reference evidence="15" key="1">
    <citation type="submission" date="2013-02" db="EMBL/GenBank/DDBJ databases">
        <authorList>
            <person name="Hughes D."/>
        </authorList>
    </citation>
    <scope>NUCLEOTIDE SEQUENCE</scope>
    <source>
        <strain>Durham</strain>
        <strain evidence="15">NC isolate 2 -- Noor lab</strain>
    </source>
</reference>
<feature type="binding site" evidence="12">
    <location>
        <position position="176"/>
    </location>
    <ligand>
        <name>Fe cation</name>
        <dbReference type="ChEBI" id="CHEBI:24875"/>
        <label>1</label>
    </ligand>
</feature>
<dbReference type="InterPro" id="IPR007828">
    <property type="entry name" value="Inositol_oxygenase"/>
</dbReference>
<dbReference type="PANTHER" id="PTHR12588:SF0">
    <property type="entry name" value="INOSITOL OXYGENASE"/>
    <property type="match status" value="1"/>
</dbReference>
<dbReference type="UniPathway" id="UPA00111">
    <property type="reaction ID" value="UER00527"/>
</dbReference>
<dbReference type="PANTHER" id="PTHR12588">
    <property type="entry name" value="MYOINOSITOL OXYGENASE"/>
    <property type="match status" value="1"/>
</dbReference>
<comment type="similarity">
    <text evidence="3 13">Belongs to the myo-inositol oxygenase family.</text>
</comment>
<comment type="pathway">
    <text evidence="2 13">Polyol metabolism; myo-inositol degradation into D-glucuronate; D-glucuronate from myo-inositol: step 1/1.</text>
</comment>
<proteinExistence type="inferred from homology"/>
<evidence type="ECO:0000313" key="15">
    <source>
        <dbReference type="Proteomes" id="UP000015102"/>
    </source>
</evidence>
<comment type="cofactor">
    <cofactor evidence="12 13">
        <name>Fe cation</name>
        <dbReference type="ChEBI" id="CHEBI:24875"/>
    </cofactor>
    <text evidence="12 13">Binds 2 iron ions per subunit.</text>
</comment>
<comment type="catalytic activity">
    <reaction evidence="11 13">
        <text>myo-inositol + O2 = D-glucuronate + H2O + H(+)</text>
        <dbReference type="Rhea" id="RHEA:23696"/>
        <dbReference type="ChEBI" id="CHEBI:15377"/>
        <dbReference type="ChEBI" id="CHEBI:15378"/>
        <dbReference type="ChEBI" id="CHEBI:15379"/>
        <dbReference type="ChEBI" id="CHEBI:17268"/>
        <dbReference type="ChEBI" id="CHEBI:58720"/>
        <dbReference type="EC" id="1.13.99.1"/>
    </reaction>
</comment>
<dbReference type="Proteomes" id="UP000015102">
    <property type="component" value="Unassembled WGS sequence"/>
</dbReference>
<feature type="binding site" evidence="12">
    <location>
        <position position="177"/>
    </location>
    <ligand>
        <name>Fe cation</name>
        <dbReference type="ChEBI" id="CHEBI:24875"/>
        <label>1</label>
    </ligand>
</feature>
<protein>
    <recommendedName>
        <fullName evidence="5 13">Inositol oxygenase</fullName>
        <ecNumber evidence="4 13">1.13.99.1</ecNumber>
    </recommendedName>
    <alternativeName>
        <fullName evidence="10 13">Myo-inositol oxygenase</fullName>
    </alternativeName>
</protein>
<reference evidence="14" key="2">
    <citation type="submission" date="2015-06" db="UniProtKB">
        <authorList>
            <consortium name="EnsemblMetazoa"/>
        </authorList>
    </citation>
    <scope>IDENTIFICATION</scope>
</reference>
<evidence type="ECO:0000256" key="12">
    <source>
        <dbReference type="PIRSR" id="PIRSR607828-2"/>
    </source>
</evidence>
<evidence type="ECO:0000256" key="11">
    <source>
        <dbReference type="ARBA" id="ARBA00048271"/>
    </source>
</evidence>
<evidence type="ECO:0000256" key="13">
    <source>
        <dbReference type="RuleBase" id="RU367039"/>
    </source>
</evidence>
<dbReference type="EC" id="1.13.99.1" evidence="4 13"/>
<evidence type="ECO:0000256" key="6">
    <source>
        <dbReference type="ARBA" id="ARBA00022490"/>
    </source>
</evidence>
<dbReference type="Pfam" id="PF05153">
    <property type="entry name" value="MIOX"/>
    <property type="match status" value="1"/>
</dbReference>
<accession>T1GY40</accession>
<dbReference type="GO" id="GO:0005506">
    <property type="term" value="F:iron ion binding"/>
    <property type="evidence" value="ECO:0007669"/>
    <property type="project" value="InterPro"/>
</dbReference>
<evidence type="ECO:0000256" key="2">
    <source>
        <dbReference type="ARBA" id="ARBA00005167"/>
    </source>
</evidence>
<name>T1GY40_MEGSC</name>
<dbReference type="SUPFAM" id="SSF109604">
    <property type="entry name" value="HD-domain/PDEase-like"/>
    <property type="match status" value="1"/>
</dbReference>
<evidence type="ECO:0000256" key="8">
    <source>
        <dbReference type="ARBA" id="ARBA00023002"/>
    </source>
</evidence>
<keyword evidence="9 12" id="KW-0408">Iron</keyword>
<comment type="subcellular location">
    <subcellularLocation>
        <location evidence="1 13">Cytoplasm</location>
    </subcellularLocation>
</comment>
<dbReference type="EMBL" id="CAQQ02379377">
    <property type="status" value="NOT_ANNOTATED_CDS"/>
    <property type="molecule type" value="Genomic_DNA"/>
</dbReference>
<keyword evidence="7 12" id="KW-0479">Metal-binding</keyword>
<evidence type="ECO:0000313" key="14">
    <source>
        <dbReference type="EnsemblMetazoa" id="MESCA008760-PA"/>
    </source>
</evidence>
<evidence type="ECO:0000256" key="7">
    <source>
        <dbReference type="ARBA" id="ARBA00022723"/>
    </source>
</evidence>
<evidence type="ECO:0000256" key="4">
    <source>
        <dbReference type="ARBA" id="ARBA00011919"/>
    </source>
</evidence>
<dbReference type="GO" id="GO:0050113">
    <property type="term" value="F:inositol oxygenase activity"/>
    <property type="evidence" value="ECO:0007669"/>
    <property type="project" value="UniProtKB-UniRule"/>
</dbReference>
<dbReference type="GO" id="GO:0005737">
    <property type="term" value="C:cytoplasm"/>
    <property type="evidence" value="ECO:0007669"/>
    <property type="project" value="UniProtKB-SubCell"/>
</dbReference>
<organism evidence="14 15">
    <name type="scientific">Megaselia scalaris</name>
    <name type="common">Humpbacked fly</name>
    <name type="synonym">Phora scalaris</name>
    <dbReference type="NCBI Taxonomy" id="36166"/>
    <lineage>
        <taxon>Eukaryota</taxon>
        <taxon>Metazoa</taxon>
        <taxon>Ecdysozoa</taxon>
        <taxon>Arthropoda</taxon>
        <taxon>Hexapoda</taxon>
        <taxon>Insecta</taxon>
        <taxon>Pterygota</taxon>
        <taxon>Neoptera</taxon>
        <taxon>Endopterygota</taxon>
        <taxon>Diptera</taxon>
        <taxon>Brachycera</taxon>
        <taxon>Muscomorpha</taxon>
        <taxon>Platypezoidea</taxon>
        <taxon>Phoridae</taxon>
        <taxon>Megaseliini</taxon>
        <taxon>Megaselia</taxon>
    </lineage>
</organism>
<keyword evidence="8 13" id="KW-0560">Oxidoreductase</keyword>
<keyword evidence="15" id="KW-1185">Reference proteome</keyword>
<dbReference type="HOGENOM" id="CLU_050259_1_1_1"/>
<evidence type="ECO:0000256" key="3">
    <source>
        <dbReference type="ARBA" id="ARBA00005286"/>
    </source>
</evidence>
<evidence type="ECO:0000256" key="5">
    <source>
        <dbReference type="ARBA" id="ARBA00019269"/>
    </source>
</evidence>
<evidence type="ECO:0000256" key="1">
    <source>
        <dbReference type="ARBA" id="ARBA00004496"/>
    </source>
</evidence>
<dbReference type="AlphaFoldDB" id="T1GY40"/>
<dbReference type="EnsemblMetazoa" id="MESCA008760-RA">
    <property type="protein sequence ID" value="MESCA008760-PA"/>
    <property type="gene ID" value="MESCA008760"/>
</dbReference>
<dbReference type="OMA" id="RYNTKYG"/>
<dbReference type="STRING" id="36166.T1GY40"/>